<keyword evidence="3" id="KW-1185">Reference proteome</keyword>
<gene>
    <name evidence="2" type="ORF">V9T40_005893</name>
</gene>
<feature type="region of interest" description="Disordered" evidence="1">
    <location>
        <begin position="66"/>
        <end position="94"/>
    </location>
</feature>
<dbReference type="EMBL" id="JBBCAQ010000003">
    <property type="protein sequence ID" value="KAK7604707.1"/>
    <property type="molecule type" value="Genomic_DNA"/>
</dbReference>
<evidence type="ECO:0000313" key="2">
    <source>
        <dbReference type="EMBL" id="KAK7604707.1"/>
    </source>
</evidence>
<name>A0AAN9TVU5_9HEMI</name>
<organism evidence="2 3">
    <name type="scientific">Parthenolecanium corni</name>
    <dbReference type="NCBI Taxonomy" id="536013"/>
    <lineage>
        <taxon>Eukaryota</taxon>
        <taxon>Metazoa</taxon>
        <taxon>Ecdysozoa</taxon>
        <taxon>Arthropoda</taxon>
        <taxon>Hexapoda</taxon>
        <taxon>Insecta</taxon>
        <taxon>Pterygota</taxon>
        <taxon>Neoptera</taxon>
        <taxon>Paraneoptera</taxon>
        <taxon>Hemiptera</taxon>
        <taxon>Sternorrhyncha</taxon>
        <taxon>Coccoidea</taxon>
        <taxon>Coccidae</taxon>
        <taxon>Parthenolecanium</taxon>
    </lineage>
</organism>
<evidence type="ECO:0000313" key="3">
    <source>
        <dbReference type="Proteomes" id="UP001367676"/>
    </source>
</evidence>
<feature type="compositionally biased region" description="Basic residues" evidence="1">
    <location>
        <begin position="84"/>
        <end position="94"/>
    </location>
</feature>
<comment type="caution">
    <text evidence="2">The sequence shown here is derived from an EMBL/GenBank/DDBJ whole genome shotgun (WGS) entry which is preliminary data.</text>
</comment>
<dbReference type="Proteomes" id="UP001367676">
    <property type="component" value="Unassembled WGS sequence"/>
</dbReference>
<evidence type="ECO:0000256" key="1">
    <source>
        <dbReference type="SAM" id="MobiDB-lite"/>
    </source>
</evidence>
<accession>A0AAN9TVU5</accession>
<protein>
    <submittedName>
        <fullName evidence="2">Uncharacterized protein</fullName>
    </submittedName>
</protein>
<dbReference type="AlphaFoldDB" id="A0AAN9TVU5"/>
<sequence length="94" mass="10806">MDARKKILPFNKYFEFDFSKHRREVDAVISVSQGCSSEIEDNVTTPLKIGGYSKINMSKYEHLPFRGPNPKCPSAHSPRSRTAFCRRRTRPSSN</sequence>
<proteinExistence type="predicted"/>
<reference evidence="2 3" key="1">
    <citation type="submission" date="2024-03" db="EMBL/GenBank/DDBJ databases">
        <title>Adaptation during the transition from Ophiocordyceps entomopathogen to insect associate is accompanied by gene loss and intensified selection.</title>
        <authorList>
            <person name="Ward C.M."/>
            <person name="Onetto C.A."/>
            <person name="Borneman A.R."/>
        </authorList>
    </citation>
    <scope>NUCLEOTIDE SEQUENCE [LARGE SCALE GENOMIC DNA]</scope>
    <source>
        <strain evidence="2">AWRI1</strain>
        <tissue evidence="2">Single Adult Female</tissue>
    </source>
</reference>